<keyword evidence="3" id="KW-0456">Lyase</keyword>
<organism evidence="3 4">
    <name type="scientific">endosymbiont of Riftia pachyptila</name>
    <name type="common">vent Ph05</name>
    <dbReference type="NCBI Taxonomy" id="1048808"/>
    <lineage>
        <taxon>Bacteria</taxon>
        <taxon>Pseudomonadati</taxon>
        <taxon>Pseudomonadota</taxon>
        <taxon>Gammaproteobacteria</taxon>
        <taxon>sulfur-oxidizing symbionts</taxon>
    </lineage>
</organism>
<dbReference type="InterPro" id="IPR004360">
    <property type="entry name" value="Glyas_Fos-R_dOase_dom"/>
</dbReference>
<evidence type="ECO:0000256" key="1">
    <source>
        <dbReference type="ARBA" id="ARBA00022723"/>
    </source>
</evidence>
<dbReference type="GO" id="GO:0016829">
    <property type="term" value="F:lyase activity"/>
    <property type="evidence" value="ECO:0007669"/>
    <property type="project" value="UniProtKB-KW"/>
</dbReference>
<sequence>MPGTDSELPYRVDCCRSRLAGSIMKIKGIHHIAIICSDYARSKTFYTETLGLSVIDEHYRAARDSYKLDLRAPDGVQIELFSFPDAPLRPSYPEARGLRHLAFAVEQIGNAIASLQARGVQVEPLRVDEYTGRRFCFFSDPDGLPIELYESPSGSDQDASAL</sequence>
<dbReference type="Gene3D" id="3.10.180.10">
    <property type="entry name" value="2,3-Dihydroxybiphenyl 1,2-Dioxygenase, domain 1"/>
    <property type="match status" value="1"/>
</dbReference>
<dbReference type="PANTHER" id="PTHR36113:SF6">
    <property type="entry name" value="FOSFOMYCIN RESISTANCE PROTEIN FOSX"/>
    <property type="match status" value="1"/>
</dbReference>
<dbReference type="InterPro" id="IPR037478">
    <property type="entry name" value="YwkD-like_dom"/>
</dbReference>
<dbReference type="Proteomes" id="UP000004491">
    <property type="component" value="Unassembled WGS sequence"/>
</dbReference>
<name>G2DBK5_9GAMM</name>
<dbReference type="GO" id="GO:0046872">
    <property type="term" value="F:metal ion binding"/>
    <property type="evidence" value="ECO:0007669"/>
    <property type="project" value="UniProtKB-KW"/>
</dbReference>
<dbReference type="AlphaFoldDB" id="G2DBK5"/>
<evidence type="ECO:0000313" key="4">
    <source>
        <dbReference type="Proteomes" id="UP000004491"/>
    </source>
</evidence>
<feature type="domain" description="VOC" evidence="2">
    <location>
        <begin position="28"/>
        <end position="151"/>
    </location>
</feature>
<dbReference type="SUPFAM" id="SSF54593">
    <property type="entry name" value="Glyoxalase/Bleomycin resistance protein/Dihydroxybiphenyl dioxygenase"/>
    <property type="match status" value="1"/>
</dbReference>
<dbReference type="PROSITE" id="PS51819">
    <property type="entry name" value="VOC"/>
    <property type="match status" value="1"/>
</dbReference>
<evidence type="ECO:0000259" key="2">
    <source>
        <dbReference type="PROSITE" id="PS51819"/>
    </source>
</evidence>
<gene>
    <name evidence="3" type="ORF">Rifp1Sym_as00180</name>
</gene>
<dbReference type="PATRIC" id="fig|1048808.3.peg.968"/>
<keyword evidence="4" id="KW-1185">Reference proteome</keyword>
<dbReference type="InterPro" id="IPR051332">
    <property type="entry name" value="Fosfomycin_Res_Enzymes"/>
</dbReference>
<accession>G2DBK5</accession>
<dbReference type="InterPro" id="IPR029068">
    <property type="entry name" value="Glyas_Bleomycin-R_OHBP_Dase"/>
</dbReference>
<dbReference type="CDD" id="cd08352">
    <property type="entry name" value="VOC_Bs_YwkD_like"/>
    <property type="match status" value="1"/>
</dbReference>
<reference evidence="3" key="1">
    <citation type="journal article" date="2011" name="ISME J.">
        <title>The endosymbionts of the deep-sea tubeworms Riftia pachyptila and Tevnia jerichonana share an identical physiology as revealed by proteogenomic analyses.</title>
        <authorList>
            <person name="Gardebrecht A."/>
            <person name="Markert S."/>
            <person name="Felbeck H."/>
            <person name="Thuermer A."/>
            <person name="Albrecht D."/>
            <person name="Wollherr A."/>
            <person name="Kabisch J."/>
            <person name="Lehmann R."/>
            <person name="Daniel R."/>
            <person name="Liesegang H."/>
            <person name="Hecker M."/>
            <person name="Sievert S.M."/>
            <person name="Schweder T."/>
        </authorList>
    </citation>
    <scope>NUCLEOTIDE SEQUENCE [LARGE SCALE GENOMIC DNA]</scope>
</reference>
<protein>
    <submittedName>
        <fullName evidence="3">Putative lyase</fullName>
    </submittedName>
</protein>
<comment type="caution">
    <text evidence="3">The sequence shown here is derived from an EMBL/GenBank/DDBJ whole genome shotgun (WGS) entry which is preliminary data.</text>
</comment>
<evidence type="ECO:0000313" key="3">
    <source>
        <dbReference type="EMBL" id="EGV51996.1"/>
    </source>
</evidence>
<dbReference type="NCBIfam" id="NF008551">
    <property type="entry name" value="PRK11478.1"/>
    <property type="match status" value="1"/>
</dbReference>
<dbReference type="EMBL" id="AFOC01000019">
    <property type="protein sequence ID" value="EGV51996.1"/>
    <property type="molecule type" value="Genomic_DNA"/>
</dbReference>
<proteinExistence type="predicted"/>
<keyword evidence="1" id="KW-0479">Metal-binding</keyword>
<dbReference type="Pfam" id="PF00903">
    <property type="entry name" value="Glyoxalase"/>
    <property type="match status" value="1"/>
</dbReference>
<dbReference type="InterPro" id="IPR037523">
    <property type="entry name" value="VOC_core"/>
</dbReference>
<dbReference type="PANTHER" id="PTHR36113">
    <property type="entry name" value="LYASE, PUTATIVE-RELATED-RELATED"/>
    <property type="match status" value="1"/>
</dbReference>